<evidence type="ECO:0000256" key="1">
    <source>
        <dbReference type="ARBA" id="ARBA00004141"/>
    </source>
</evidence>
<dbReference type="InterPro" id="IPR040236">
    <property type="entry name" value="TMEM198"/>
</dbReference>
<sequence>MAKSTLFLNSSIQNLIQSTTTTTNQSQQPYHQQQQKSLNSSFTILNNNDNNNSQIETENYTKQTNLTTLPIIVEDKNIFSKNIDNFFHYMKDLFLFSTLNDQNNHHHNDDDDDIVGIANNNDNDDEDFMEFFNTDSSGYHHHNVESVEILSSENLTTTISSILNDLNFNENSTSINLNSTISSTKTTTTIMPTTTIIPHYPRNHLVDDDNHRSSSSSSSTMMTPIQKLFDMNRIIRTSNDNRSNLYSTTTNINVVNLDQNSHQNNNNLLHSQSSSIDNISLTPFLTSTTTTIASNLTEDYQRPIFFQTSSTTMTDIFVDNIQPDDTNNIFSFAPGGRQCFHSPEDYELITSMLCSSLLVLGVVYFTYGYRCFRAFSFFVGFILGAILFHTICTAENISIVPTLIPQHGNLIASLLAGLMIGLFTMLVAYLGLFIIGIHLGLMLAIGLLIVIYLLRSYYIPLQAPLSSLTLLVFFISLSLVGSLTTVYFSKGGTIMASSMYGSALALLCIDYFLEDFKVIHWFLDQLSSNSNNFVGSSTTNDIINNNGYNIIGTNPTNDWYGLLSGIKRSQSLCFGSFIILLLWPIFTLIGIIIQCCCTARHYKYHNGYGMVDNTSNGRCTPSILNHSRESIRSLNHYHYPYPNVSAKLYHHSTNSVRSNNDRSIKNSINMNATNLDEQRLEQRHRKYRYLYQVRTAHGDVISQHYLQSLQNKKQNHQQQQQQQQQQLCLPDQDSFTFNSDQSSHFFPSESRTTTLSVA</sequence>
<evidence type="ECO:0000259" key="9">
    <source>
        <dbReference type="Pfam" id="PF13886"/>
    </source>
</evidence>
<evidence type="ECO:0000256" key="5">
    <source>
        <dbReference type="ARBA" id="ARBA00023136"/>
    </source>
</evidence>
<evidence type="ECO:0000256" key="3">
    <source>
        <dbReference type="ARBA" id="ARBA00022692"/>
    </source>
</evidence>
<comment type="subcellular location">
    <subcellularLocation>
        <location evidence="1">Membrane</location>
        <topology evidence="1">Multi-pass membrane protein</topology>
    </subcellularLocation>
</comment>
<feature type="region of interest" description="Disordered" evidence="7">
    <location>
        <begin position="201"/>
        <end position="220"/>
    </location>
</feature>
<keyword evidence="4 8" id="KW-1133">Transmembrane helix</keyword>
<dbReference type="PANTHER" id="PTHR31247:SF5">
    <property type="entry name" value="DUF4203 DOMAIN-CONTAINING PROTEIN"/>
    <property type="match status" value="1"/>
</dbReference>
<dbReference type="Proteomes" id="UP000515146">
    <property type="component" value="Unplaced"/>
</dbReference>
<feature type="transmembrane region" description="Helical" evidence="8">
    <location>
        <begin position="572"/>
        <end position="593"/>
    </location>
</feature>
<dbReference type="GO" id="GO:0005886">
    <property type="term" value="C:plasma membrane"/>
    <property type="evidence" value="ECO:0007669"/>
    <property type="project" value="TreeGrafter"/>
</dbReference>
<organism evidence="10 11">
    <name type="scientific">Dermatophagoides pteronyssinus</name>
    <name type="common">European house dust mite</name>
    <dbReference type="NCBI Taxonomy" id="6956"/>
    <lineage>
        <taxon>Eukaryota</taxon>
        <taxon>Metazoa</taxon>
        <taxon>Ecdysozoa</taxon>
        <taxon>Arthropoda</taxon>
        <taxon>Chelicerata</taxon>
        <taxon>Arachnida</taxon>
        <taxon>Acari</taxon>
        <taxon>Acariformes</taxon>
        <taxon>Sarcoptiformes</taxon>
        <taxon>Astigmata</taxon>
        <taxon>Psoroptidia</taxon>
        <taxon>Analgoidea</taxon>
        <taxon>Pyroglyphidae</taxon>
        <taxon>Dermatophagoidinae</taxon>
        <taxon>Dermatophagoides</taxon>
    </lineage>
</organism>
<comment type="similarity">
    <text evidence="2">Belongs to the TMEM198 family.</text>
</comment>
<proteinExistence type="inferred from homology"/>
<evidence type="ECO:0000313" key="10">
    <source>
        <dbReference type="Proteomes" id="UP000515146"/>
    </source>
</evidence>
<reference evidence="11" key="1">
    <citation type="submission" date="2025-08" db="UniProtKB">
        <authorList>
            <consortium name="RefSeq"/>
        </authorList>
    </citation>
    <scope>IDENTIFICATION</scope>
    <source>
        <strain evidence="11">Airmid</strain>
    </source>
</reference>
<dbReference type="KEGG" id="dpte:113797306"/>
<evidence type="ECO:0000256" key="7">
    <source>
        <dbReference type="SAM" id="MobiDB-lite"/>
    </source>
</evidence>
<feature type="compositionally biased region" description="Low complexity" evidence="7">
    <location>
        <begin position="710"/>
        <end position="726"/>
    </location>
</feature>
<protein>
    <recommendedName>
        <fullName evidence="6">Transmembrane protein 198</fullName>
    </recommendedName>
</protein>
<keyword evidence="5 8" id="KW-0472">Membrane</keyword>
<feature type="region of interest" description="Disordered" evidence="7">
    <location>
        <begin position="709"/>
        <end position="728"/>
    </location>
</feature>
<feature type="transmembrane region" description="Helical" evidence="8">
    <location>
        <begin position="439"/>
        <end position="459"/>
    </location>
</feature>
<feature type="domain" description="TM7S3/TM198-like" evidence="9">
    <location>
        <begin position="354"/>
        <end position="595"/>
    </location>
</feature>
<gene>
    <name evidence="11" type="primary">LOC113797306</name>
</gene>
<evidence type="ECO:0000256" key="8">
    <source>
        <dbReference type="SAM" id="Phobius"/>
    </source>
</evidence>
<dbReference type="InterPro" id="IPR025256">
    <property type="entry name" value="TM7S3/TM198-like_dom"/>
</dbReference>
<feature type="transmembrane region" description="Helical" evidence="8">
    <location>
        <begin position="348"/>
        <end position="367"/>
    </location>
</feature>
<keyword evidence="10" id="KW-1185">Reference proteome</keyword>
<evidence type="ECO:0000256" key="2">
    <source>
        <dbReference type="ARBA" id="ARBA00006244"/>
    </source>
</evidence>
<dbReference type="PANTHER" id="PTHR31247">
    <property type="entry name" value="TRANSMEMBRANE PROTEIN 198 FAMILY MEMBER"/>
    <property type="match status" value="1"/>
</dbReference>
<evidence type="ECO:0000256" key="6">
    <source>
        <dbReference type="ARBA" id="ARBA00049737"/>
    </source>
</evidence>
<dbReference type="FunCoup" id="A0A6P6YDD8">
    <property type="interactions" value="75"/>
</dbReference>
<feature type="transmembrane region" description="Helical" evidence="8">
    <location>
        <begin position="374"/>
        <end position="391"/>
    </location>
</feature>
<name>A0A6P6YDD8_DERPT</name>
<accession>A0A6P6YDD8</accession>
<dbReference type="AlphaFoldDB" id="A0A6P6YDD8"/>
<keyword evidence="3 8" id="KW-0812">Transmembrane</keyword>
<dbReference type="InParanoid" id="A0A6P6YDD8"/>
<feature type="region of interest" description="Disordered" evidence="7">
    <location>
        <begin position="739"/>
        <end position="758"/>
    </location>
</feature>
<dbReference type="OrthoDB" id="115781at2759"/>
<dbReference type="Pfam" id="PF13886">
    <property type="entry name" value="TM7S3_TM198"/>
    <property type="match status" value="1"/>
</dbReference>
<feature type="transmembrane region" description="Helical" evidence="8">
    <location>
        <begin position="411"/>
        <end position="432"/>
    </location>
</feature>
<dbReference type="RefSeq" id="XP_027203463.1">
    <property type="nucleotide sequence ID" value="XM_027347662.1"/>
</dbReference>
<evidence type="ECO:0000313" key="11">
    <source>
        <dbReference type="RefSeq" id="XP_027203463.1"/>
    </source>
</evidence>
<evidence type="ECO:0000256" key="4">
    <source>
        <dbReference type="ARBA" id="ARBA00022989"/>
    </source>
</evidence>
<feature type="transmembrane region" description="Helical" evidence="8">
    <location>
        <begin position="465"/>
        <end position="489"/>
    </location>
</feature>